<dbReference type="STRING" id="156889.Mmc1_2954"/>
<dbReference type="AlphaFoldDB" id="A0LBV2"/>
<dbReference type="EMBL" id="CP000471">
    <property type="protein sequence ID" value="ABK45445.1"/>
    <property type="molecule type" value="Genomic_DNA"/>
</dbReference>
<keyword evidence="4" id="KW-1185">Reference proteome</keyword>
<proteinExistence type="predicted"/>
<gene>
    <name evidence="3" type="ordered locus">Mmc1_2954</name>
</gene>
<dbReference type="SMART" id="SM00897">
    <property type="entry name" value="FIST"/>
    <property type="match status" value="1"/>
</dbReference>
<evidence type="ECO:0008006" key="5">
    <source>
        <dbReference type="Google" id="ProtNLM"/>
    </source>
</evidence>
<dbReference type="Proteomes" id="UP000002586">
    <property type="component" value="Chromosome"/>
</dbReference>
<organism evidence="3 4">
    <name type="scientific">Magnetococcus marinus (strain ATCC BAA-1437 / JCM 17883 / MC-1)</name>
    <dbReference type="NCBI Taxonomy" id="156889"/>
    <lineage>
        <taxon>Bacteria</taxon>
        <taxon>Pseudomonadati</taxon>
        <taxon>Pseudomonadota</taxon>
        <taxon>Magnetococcia</taxon>
        <taxon>Magnetococcales</taxon>
        <taxon>Magnetococcaceae</taxon>
        <taxon>Magnetococcus</taxon>
    </lineage>
</organism>
<accession>A0LBV2</accession>
<dbReference type="InterPro" id="IPR019494">
    <property type="entry name" value="FIST_C"/>
</dbReference>
<evidence type="ECO:0000313" key="4">
    <source>
        <dbReference type="Proteomes" id="UP000002586"/>
    </source>
</evidence>
<protein>
    <recommendedName>
        <fullName evidence="5">FIST C domain protein</fullName>
    </recommendedName>
</protein>
<dbReference type="SMART" id="SM01204">
    <property type="entry name" value="FIST_C"/>
    <property type="match status" value="1"/>
</dbReference>
<feature type="domain" description="FIST" evidence="1">
    <location>
        <begin position="39"/>
        <end position="232"/>
    </location>
</feature>
<evidence type="ECO:0000259" key="1">
    <source>
        <dbReference type="SMART" id="SM00897"/>
    </source>
</evidence>
<dbReference type="KEGG" id="mgm:Mmc1_2954"/>
<dbReference type="PANTHER" id="PTHR40252:SF2">
    <property type="entry name" value="BLR0328 PROTEIN"/>
    <property type="match status" value="1"/>
</dbReference>
<name>A0LBV2_MAGMM</name>
<evidence type="ECO:0000259" key="2">
    <source>
        <dbReference type="SMART" id="SM01204"/>
    </source>
</evidence>
<reference evidence="4" key="1">
    <citation type="journal article" date="2009" name="Appl. Environ. Microbiol.">
        <title>Complete genome sequence of the chemolithoautotrophic marine magnetotactic coccus strain MC-1.</title>
        <authorList>
            <person name="Schubbe S."/>
            <person name="Williams T.J."/>
            <person name="Xie G."/>
            <person name="Kiss H.E."/>
            <person name="Brettin T.S."/>
            <person name="Martinez D."/>
            <person name="Ross C.A."/>
            <person name="Schuler D."/>
            <person name="Cox B.L."/>
            <person name="Nealson K.H."/>
            <person name="Bazylinski D.A."/>
        </authorList>
    </citation>
    <scope>NUCLEOTIDE SEQUENCE [LARGE SCALE GENOMIC DNA]</scope>
    <source>
        <strain evidence="4">ATCC BAA-1437 / JCM 17883 / MC-1</strain>
    </source>
</reference>
<dbReference type="Pfam" id="PF10442">
    <property type="entry name" value="FIST_C"/>
    <property type="match status" value="1"/>
</dbReference>
<dbReference type="InterPro" id="IPR013702">
    <property type="entry name" value="FIST_domain_N"/>
</dbReference>
<evidence type="ECO:0000313" key="3">
    <source>
        <dbReference type="EMBL" id="ABK45445.1"/>
    </source>
</evidence>
<dbReference type="Pfam" id="PF08495">
    <property type="entry name" value="FIST"/>
    <property type="match status" value="1"/>
</dbReference>
<reference evidence="3 4" key="2">
    <citation type="journal article" date="2012" name="Int. J. Syst. Evol. Microbiol.">
        <title>Magnetococcus marinus gen. nov., sp. nov., a marine, magnetotactic bacterium that represents a novel lineage (Magnetococcaceae fam. nov.; Magnetococcales ord. nov.) at the base of the Alphaproteobacteria.</title>
        <authorList>
            <person name="Bazylinski D.A."/>
            <person name="Williams T.J."/>
            <person name="Lefevre C.T."/>
            <person name="Berg R.J."/>
            <person name="Zhang C.L."/>
            <person name="Bowser S.S."/>
            <person name="Dean A.J."/>
            <person name="Beveridge T.J."/>
        </authorList>
    </citation>
    <scope>NUCLEOTIDE SEQUENCE [LARGE SCALE GENOMIC DNA]</scope>
    <source>
        <strain evidence="4">ATCC BAA-1437 / JCM 17883 / MC-1</strain>
    </source>
</reference>
<dbReference type="PANTHER" id="PTHR40252">
    <property type="entry name" value="BLR0328 PROTEIN"/>
    <property type="match status" value="1"/>
</dbReference>
<dbReference type="OrthoDB" id="9770435at2"/>
<dbReference type="HOGENOM" id="CLU_052774_2_0_5"/>
<feature type="domain" description="FIST C-domain" evidence="2">
    <location>
        <begin position="233"/>
        <end position="374"/>
    </location>
</feature>
<dbReference type="eggNOG" id="COG3287">
    <property type="taxonomic scope" value="Bacteria"/>
</dbReference>
<sequence>MLGSQGNYLWGEWIVKSAQQVLVDVHWQADELAELSALQPALVLVFGSMAFFEEASFMQRLQHCFPGAALVGCTTAGEITADGVLDDHCVVTALHFDGVTVQVAQSAVGAMEHSREAGVNLGSTLHPYHPQAVLLFGKGLAINGSGVIEGLMQSLGNDVPITGGLAGDGGNFKRTLVLSPEGVSDDRVVAVGLSGEGVRVGHGSFGGWSPFGPPRKVTRSEGNVLFELDGEPALNVYKKYLDVYAKDLPASGLLFPFEMLNADHEQVGLIRTILGVDEAQGSLVLAGDIDGDGYLRLMHANTNGLVGGAEQAAIATRERAGAHSQGGVAILVSCVGRKLVMGDQVDEEVEVVASVLGDDVLLTGFYSYGEISPFSSTTDCKLHNQTMTVTFIHEV</sequence>